<feature type="region of interest" description="Disordered" evidence="4">
    <location>
        <begin position="373"/>
        <end position="395"/>
    </location>
</feature>
<feature type="chain" id="PRO_5034906381" description="Peptide hydrolase" evidence="3">
    <location>
        <begin position="28"/>
        <end position="395"/>
    </location>
</feature>
<gene>
    <name evidence="6" type="ORF">GJ744_004533</name>
</gene>
<dbReference type="AlphaFoldDB" id="A0A8H7ARW2"/>
<keyword evidence="1" id="KW-0808">Transferase</keyword>
<dbReference type="Gene3D" id="3.40.630.10">
    <property type="entry name" value="Zn peptidases"/>
    <property type="match status" value="1"/>
</dbReference>
<dbReference type="PANTHER" id="PTHR12283">
    <property type="entry name" value="GLUTAMINYL-PEPTIDE CYCLOTRANSFERASE"/>
    <property type="match status" value="1"/>
</dbReference>
<dbReference type="Proteomes" id="UP000606974">
    <property type="component" value="Unassembled WGS sequence"/>
</dbReference>
<dbReference type="EC" id="3.4.-.-" evidence="3"/>
<dbReference type="GO" id="GO:0006508">
    <property type="term" value="P:proteolysis"/>
    <property type="evidence" value="ECO:0007669"/>
    <property type="project" value="UniProtKB-KW"/>
</dbReference>
<name>A0A8H7ARW2_9EURO</name>
<keyword evidence="7" id="KW-1185">Reference proteome</keyword>
<accession>A0A8H7ARW2</accession>
<reference evidence="6" key="1">
    <citation type="submission" date="2020-02" db="EMBL/GenBank/DDBJ databases">
        <authorList>
            <person name="Palmer J.M."/>
        </authorList>
    </citation>
    <scope>NUCLEOTIDE SEQUENCE</scope>
    <source>
        <strain evidence="6">EPUS1.4</strain>
        <tissue evidence="6">Thallus</tissue>
    </source>
</reference>
<keyword evidence="2" id="KW-0012">Acyltransferase</keyword>
<proteinExistence type="inferred from homology"/>
<protein>
    <recommendedName>
        <fullName evidence="3">Peptide hydrolase</fullName>
        <ecNumber evidence="3">3.4.-.-</ecNumber>
    </recommendedName>
</protein>
<dbReference type="Pfam" id="PF04389">
    <property type="entry name" value="Peptidase_M28"/>
    <property type="match status" value="1"/>
</dbReference>
<dbReference type="InterPro" id="IPR040234">
    <property type="entry name" value="QC/QCL"/>
</dbReference>
<evidence type="ECO:0000256" key="3">
    <source>
        <dbReference type="RuleBase" id="RU361240"/>
    </source>
</evidence>
<keyword evidence="3" id="KW-0378">Hydrolase</keyword>
<dbReference type="GO" id="GO:0008270">
    <property type="term" value="F:zinc ion binding"/>
    <property type="evidence" value="ECO:0007669"/>
    <property type="project" value="TreeGrafter"/>
</dbReference>
<feature type="signal peptide" evidence="3">
    <location>
        <begin position="1"/>
        <end position="27"/>
    </location>
</feature>
<keyword evidence="3" id="KW-0862">Zinc</keyword>
<dbReference type="SUPFAM" id="SSF53187">
    <property type="entry name" value="Zn-dependent exopeptidases"/>
    <property type="match status" value="1"/>
</dbReference>
<evidence type="ECO:0000256" key="1">
    <source>
        <dbReference type="ARBA" id="ARBA00022679"/>
    </source>
</evidence>
<dbReference type="PANTHER" id="PTHR12283:SF6">
    <property type="entry name" value="GLUTAMINYL-PEPTIDE CYCLOTRANSFERASE-RELATED"/>
    <property type="match status" value="1"/>
</dbReference>
<evidence type="ECO:0000259" key="5">
    <source>
        <dbReference type="Pfam" id="PF04389"/>
    </source>
</evidence>
<dbReference type="InterPro" id="IPR037457">
    <property type="entry name" value="M28_QC"/>
</dbReference>
<sequence>MMLSSLRRSCFALVCLQIYLFASFSAAYSPLSNETLRSLPRPGNDFDIHDGSLLAPILVPRVPGTSGSDAVLTHFVNFFRSTLPSWDISFQNSTSTTPLSKGAQVPFNNLIVSRDPPWANPGDTSRLTLVAHYDSKVEPAGFIGASDSAAPCAMIMHAVRSIDSALTKKWKAMQDEGVDTFGDVEEHKGIQVIFLDGEEAFVSWTDTDSIYGARSLAEEWDNSLHPAMSTYKTKLESISLFVLLDLLGAKDPSIPTYFKTTHWAYQNMASAESRLRELGQFKSAQGTTWLPESKKDPHTSSSFPSYIMQDDHIPFMARGVEVLHLIPSHFPEVWHRIEDDGEHLDGPTVEDWAMLTTAFAAEWLELEGFFDKSSTSRKDEKEKRSKQDVISKTEL</sequence>
<keyword evidence="3" id="KW-0645">Protease</keyword>
<evidence type="ECO:0000256" key="4">
    <source>
        <dbReference type="SAM" id="MobiDB-lite"/>
    </source>
</evidence>
<feature type="compositionally biased region" description="Basic and acidic residues" evidence="4">
    <location>
        <begin position="374"/>
        <end position="395"/>
    </location>
</feature>
<dbReference type="OrthoDB" id="3907302at2759"/>
<evidence type="ECO:0000313" key="6">
    <source>
        <dbReference type="EMBL" id="KAF7514208.1"/>
    </source>
</evidence>
<evidence type="ECO:0000313" key="7">
    <source>
        <dbReference type="Proteomes" id="UP000606974"/>
    </source>
</evidence>
<dbReference type="FunFam" id="3.40.630.10:FF:000074">
    <property type="entry name" value="Peptide hydrolase"/>
    <property type="match status" value="1"/>
</dbReference>
<keyword evidence="3" id="KW-0732">Signal</keyword>
<evidence type="ECO:0000256" key="2">
    <source>
        <dbReference type="ARBA" id="ARBA00023315"/>
    </source>
</evidence>
<feature type="domain" description="Peptidase M28" evidence="5">
    <location>
        <begin position="123"/>
        <end position="358"/>
    </location>
</feature>
<dbReference type="CDD" id="cd03880">
    <property type="entry name" value="M28_QC_like"/>
    <property type="match status" value="1"/>
</dbReference>
<comment type="similarity">
    <text evidence="3">Belongs to the peptidase M28 family.</text>
</comment>
<dbReference type="InterPro" id="IPR007484">
    <property type="entry name" value="Peptidase_M28"/>
</dbReference>
<dbReference type="GO" id="GO:0008233">
    <property type="term" value="F:peptidase activity"/>
    <property type="evidence" value="ECO:0007669"/>
    <property type="project" value="UniProtKB-KW"/>
</dbReference>
<dbReference type="EMBL" id="JAACFV010000002">
    <property type="protein sequence ID" value="KAF7514208.1"/>
    <property type="molecule type" value="Genomic_DNA"/>
</dbReference>
<organism evidence="6 7">
    <name type="scientific">Endocarpon pusillum</name>
    <dbReference type="NCBI Taxonomy" id="364733"/>
    <lineage>
        <taxon>Eukaryota</taxon>
        <taxon>Fungi</taxon>
        <taxon>Dikarya</taxon>
        <taxon>Ascomycota</taxon>
        <taxon>Pezizomycotina</taxon>
        <taxon>Eurotiomycetes</taxon>
        <taxon>Chaetothyriomycetidae</taxon>
        <taxon>Verrucariales</taxon>
        <taxon>Verrucariaceae</taxon>
        <taxon>Endocarpon</taxon>
    </lineage>
</organism>
<keyword evidence="3" id="KW-0479">Metal-binding</keyword>
<comment type="caution">
    <text evidence="6">The sequence shown here is derived from an EMBL/GenBank/DDBJ whole genome shotgun (WGS) entry which is preliminary data.</text>
</comment>
<dbReference type="GO" id="GO:0016603">
    <property type="term" value="F:glutaminyl-peptide cyclotransferase activity"/>
    <property type="evidence" value="ECO:0007669"/>
    <property type="project" value="InterPro"/>
</dbReference>